<accession>A0A9X9ISA2</accession>
<reference evidence="1" key="1">
    <citation type="submission" date="2022-08" db="EMBL/GenBank/DDBJ databases">
        <title>Genome Sequencing of Bacteroides fragilis Group Isolates with Nanopore Technology.</title>
        <authorList>
            <person name="Tisza M.J."/>
            <person name="Smith D."/>
            <person name="Dekker J.P."/>
        </authorList>
    </citation>
    <scope>NUCLEOTIDE SEQUENCE</scope>
    <source>
        <strain evidence="1">BFG-49</strain>
    </source>
</reference>
<dbReference type="RefSeq" id="WP_032566649.1">
    <property type="nucleotide sequence ID" value="NZ_CAXSVT010000003.1"/>
</dbReference>
<dbReference type="Proteomes" id="UP001058403">
    <property type="component" value="Chromosome"/>
</dbReference>
<evidence type="ECO:0000313" key="2">
    <source>
        <dbReference type="Proteomes" id="UP001058403"/>
    </source>
</evidence>
<protein>
    <submittedName>
        <fullName evidence="1">Uncharacterized protein</fullName>
    </submittedName>
</protein>
<evidence type="ECO:0000313" key="1">
    <source>
        <dbReference type="EMBL" id="UVO92136.1"/>
    </source>
</evidence>
<dbReference type="AlphaFoldDB" id="A0A9X9ISA2"/>
<proteinExistence type="predicted"/>
<gene>
    <name evidence="1" type="ORF">NXW39_19605</name>
</gene>
<sequence length="76" mass="8753">MNKKFFKCKRLVICAQEPDNLQKALTMLIEKRYKDEDTGSDGVNSFPKLELSYSAGVCLFLLKQAKRTIINLKIKK</sequence>
<dbReference type="EMBL" id="CP103070">
    <property type="protein sequence ID" value="UVO92136.1"/>
    <property type="molecule type" value="Genomic_DNA"/>
</dbReference>
<name>A0A9X9ISA2_BACFG</name>
<organism evidence="1 2">
    <name type="scientific">Bacteroides fragilis</name>
    <dbReference type="NCBI Taxonomy" id="817"/>
    <lineage>
        <taxon>Bacteria</taxon>
        <taxon>Pseudomonadati</taxon>
        <taxon>Bacteroidota</taxon>
        <taxon>Bacteroidia</taxon>
        <taxon>Bacteroidales</taxon>
        <taxon>Bacteroidaceae</taxon>
        <taxon>Bacteroides</taxon>
    </lineage>
</organism>